<evidence type="ECO:0000313" key="4">
    <source>
        <dbReference type="Proteomes" id="UP000237466"/>
    </source>
</evidence>
<dbReference type="AlphaFoldDB" id="A0A2S3R873"/>
<gene>
    <name evidence="3" type="ORF">CRN52_02320</name>
</gene>
<dbReference type="InterPro" id="IPR001638">
    <property type="entry name" value="Solute-binding_3/MltF_N"/>
</dbReference>
<dbReference type="Pfam" id="PF00497">
    <property type="entry name" value="SBP_bac_3"/>
    <property type="match status" value="1"/>
</dbReference>
<proteinExistence type="predicted"/>
<keyword evidence="1" id="KW-0812">Transmembrane</keyword>
<dbReference type="Proteomes" id="UP000237466">
    <property type="component" value="Unassembled WGS sequence"/>
</dbReference>
<organism evidence="3 4">
    <name type="scientific">Vibrio vulnificus</name>
    <dbReference type="NCBI Taxonomy" id="672"/>
    <lineage>
        <taxon>Bacteria</taxon>
        <taxon>Pseudomonadati</taxon>
        <taxon>Pseudomonadota</taxon>
        <taxon>Gammaproteobacteria</taxon>
        <taxon>Vibrionales</taxon>
        <taxon>Vibrionaceae</taxon>
        <taxon>Vibrio</taxon>
    </lineage>
</organism>
<evidence type="ECO:0000256" key="1">
    <source>
        <dbReference type="SAM" id="Phobius"/>
    </source>
</evidence>
<name>A0A2S3R873_VIBVL</name>
<dbReference type="RefSeq" id="WP_011150134.1">
    <property type="nucleotide sequence ID" value="NZ_AP026552.1"/>
</dbReference>
<sequence length="271" mass="30436">MCQFGTTFTCKGSQLGGVMFRSILFLFASLLAAVAIAKSDLQSITYLTEEYPPYNFTENGELHGIAVDLLVAATARATQPVAKEDISVQPWARAYRTVLINKDTVLFSTTRTKLRENLFNWVGPISATRIVVMAKKSAQISIKRPNDLIQYRIGVIRDDVGEQLLLELGVPRNSMQESSYASTLAEQLYKGRIDLWAYEENVAKWWISKGGFNSADFEPVYVLQEGELYYAFNKDVDGASVRALQQAIDALKHTSNDENQTFYQSIVGKYR</sequence>
<comment type="caution">
    <text evidence="3">The sequence shown here is derived from an EMBL/GenBank/DDBJ whole genome shotgun (WGS) entry which is preliminary data.</text>
</comment>
<dbReference type="SMART" id="SM00062">
    <property type="entry name" value="PBPb"/>
    <property type="match status" value="1"/>
</dbReference>
<dbReference type="SUPFAM" id="SSF53850">
    <property type="entry name" value="Periplasmic binding protein-like II"/>
    <property type="match status" value="1"/>
</dbReference>
<evidence type="ECO:0000313" key="3">
    <source>
        <dbReference type="EMBL" id="POB49900.1"/>
    </source>
</evidence>
<dbReference type="PANTHER" id="PTHR38834:SF3">
    <property type="entry name" value="SOLUTE-BINDING PROTEIN FAMILY 3_N-TERMINAL DOMAIN-CONTAINING PROTEIN"/>
    <property type="match status" value="1"/>
</dbReference>
<protein>
    <submittedName>
        <fullName evidence="3">Amino acid ABC transporter substrate-binding protein</fullName>
    </submittedName>
</protein>
<dbReference type="EMBL" id="PDGH01000026">
    <property type="protein sequence ID" value="POB49900.1"/>
    <property type="molecule type" value="Genomic_DNA"/>
</dbReference>
<feature type="domain" description="Solute-binding protein family 3/N-terminal" evidence="2">
    <location>
        <begin position="43"/>
        <end position="265"/>
    </location>
</feature>
<dbReference type="Gene3D" id="3.40.190.10">
    <property type="entry name" value="Periplasmic binding protein-like II"/>
    <property type="match status" value="2"/>
</dbReference>
<dbReference type="PANTHER" id="PTHR38834">
    <property type="entry name" value="PERIPLASMIC SUBSTRATE BINDING PROTEIN FAMILY 3"/>
    <property type="match status" value="1"/>
</dbReference>
<keyword evidence="1" id="KW-1133">Transmembrane helix</keyword>
<feature type="transmembrane region" description="Helical" evidence="1">
    <location>
        <begin position="18"/>
        <end position="37"/>
    </location>
</feature>
<evidence type="ECO:0000259" key="2">
    <source>
        <dbReference type="SMART" id="SM00062"/>
    </source>
</evidence>
<reference evidence="3 4" key="1">
    <citation type="journal article" date="2018" name="Front. Microbiol.">
        <title>Phylogeny of Vibrio vulnificus from the Analysis of the Core-Genome: Implications for Intra-Species Taxonomy.</title>
        <authorList>
            <person name="Roig F.J."/>
            <person name="Gonzalez-Candelas F."/>
            <person name="Sanjuan E."/>
            <person name="Fouz B."/>
            <person name="Feil E.J."/>
            <person name="Llorens C."/>
            <person name="Baker-Austin C."/>
            <person name="Oliver J.D."/>
            <person name="Danin-Poleg Y."/>
            <person name="Gibas C.J."/>
            <person name="Kashi Y."/>
            <person name="Gulig P.A."/>
            <person name="Morrison S.S."/>
            <person name="Amaro C."/>
        </authorList>
    </citation>
    <scope>NUCLEOTIDE SEQUENCE [LARGE SCALE GENOMIC DNA]</scope>
    <source>
        <strain evidence="3 4">CECT4608</strain>
    </source>
</reference>
<keyword evidence="1" id="KW-0472">Membrane</keyword>
<accession>A0A2S3R873</accession>